<dbReference type="InterPro" id="IPR013644">
    <property type="entry name" value="DXP_reductoisomerase_C"/>
</dbReference>
<feature type="binding site" evidence="9">
    <location>
        <position position="81"/>
    </location>
    <ligand>
        <name>NADPH</name>
        <dbReference type="ChEBI" id="CHEBI:57783"/>
    </ligand>
</feature>
<feature type="binding site" evidence="9">
    <location>
        <position position="221"/>
    </location>
    <ligand>
        <name>Mn(2+)</name>
        <dbReference type="ChEBI" id="CHEBI:29035"/>
    </ligand>
</feature>
<dbReference type="STRING" id="309807.SRU_1849"/>
<dbReference type="InterPro" id="IPR036291">
    <property type="entry name" value="NAD(P)-bd_dom_sf"/>
</dbReference>
<proteinExistence type="inferred from homology"/>
<evidence type="ECO:0000256" key="3">
    <source>
        <dbReference type="ARBA" id="ARBA00022723"/>
    </source>
</evidence>
<evidence type="ECO:0000256" key="4">
    <source>
        <dbReference type="ARBA" id="ARBA00022857"/>
    </source>
</evidence>
<dbReference type="Gene3D" id="3.40.50.720">
    <property type="entry name" value="NAD(P)-binding Rossmann-like Domain"/>
    <property type="match status" value="1"/>
</dbReference>
<dbReference type="PANTHER" id="PTHR30525">
    <property type="entry name" value="1-DEOXY-D-XYLULOSE 5-PHOSPHATE REDUCTOISOMERASE"/>
    <property type="match status" value="1"/>
</dbReference>
<evidence type="ECO:0000256" key="7">
    <source>
        <dbReference type="ARBA" id="ARBA00023229"/>
    </source>
</evidence>
<protein>
    <recommendedName>
        <fullName evidence="9">1-deoxy-D-xylulose 5-phosphate reductoisomerase</fullName>
        <shortName evidence="9">DXP reductoisomerase</shortName>
        <ecNumber evidence="9">1.1.1.267</ecNumber>
    </recommendedName>
    <alternativeName>
        <fullName evidence="9">1-deoxyxylulose-5-phosphate reductoisomerase</fullName>
    </alternativeName>
    <alternativeName>
        <fullName evidence="9">2-C-methyl-D-erythritol 4-phosphate synthase</fullName>
    </alternativeName>
</protein>
<keyword evidence="3 9" id="KW-0479">Metal-binding</keyword>
<dbReference type="HAMAP" id="MF_00183">
    <property type="entry name" value="DXP_reductoisom"/>
    <property type="match status" value="1"/>
</dbReference>
<dbReference type="SUPFAM" id="SSF51735">
    <property type="entry name" value="NAD(P)-binding Rossmann-fold domains"/>
    <property type="match status" value="1"/>
</dbReference>
<feature type="binding site" evidence="9">
    <location>
        <position position="245"/>
    </location>
    <ligand>
        <name>1-deoxy-D-xylulose 5-phosphate</name>
        <dbReference type="ChEBI" id="CHEBI:57792"/>
    </ligand>
</feature>
<evidence type="ECO:0000256" key="1">
    <source>
        <dbReference type="ARBA" id="ARBA00005094"/>
    </source>
</evidence>
<evidence type="ECO:0000313" key="13">
    <source>
        <dbReference type="EMBL" id="ABC45443.1"/>
    </source>
</evidence>
<evidence type="ECO:0000256" key="8">
    <source>
        <dbReference type="ARBA" id="ARBA00048543"/>
    </source>
</evidence>
<dbReference type="AlphaFoldDB" id="Q2S1H0"/>
<feature type="binding site" evidence="9">
    <location>
        <position position="290"/>
    </location>
    <ligand>
        <name>Mn(2+)</name>
        <dbReference type="ChEBI" id="CHEBI:29035"/>
    </ligand>
</feature>
<dbReference type="InterPro" id="IPR003821">
    <property type="entry name" value="DXP_reductoisomerase"/>
</dbReference>
<accession>Q2S1H0</accession>
<feature type="binding site" evidence="9">
    <location>
        <position position="274"/>
    </location>
    <ligand>
        <name>NADPH</name>
        <dbReference type="ChEBI" id="CHEBI:57783"/>
    </ligand>
</feature>
<feature type="binding site" evidence="9">
    <location>
        <position position="268"/>
    </location>
    <ligand>
        <name>1-deoxy-D-xylulose 5-phosphate</name>
        <dbReference type="ChEBI" id="CHEBI:57792"/>
    </ligand>
</feature>
<comment type="pathway">
    <text evidence="1 9">Isoprenoid biosynthesis; isopentenyl diphosphate biosynthesis via DXP pathway; isopentenyl diphosphate from 1-deoxy-D-xylulose 5-phosphate: step 1/6.</text>
</comment>
<feature type="binding site" evidence="9">
    <location>
        <position position="80"/>
    </location>
    <ligand>
        <name>NADPH</name>
        <dbReference type="ChEBI" id="CHEBI:57783"/>
    </ligand>
</feature>
<evidence type="ECO:0000259" key="10">
    <source>
        <dbReference type="Pfam" id="PF02670"/>
    </source>
</evidence>
<comment type="cofactor">
    <cofactor evidence="9">
        <name>Mg(2+)</name>
        <dbReference type="ChEBI" id="CHEBI:18420"/>
    </cofactor>
    <cofactor evidence="9">
        <name>Mn(2+)</name>
        <dbReference type="ChEBI" id="CHEBI:29035"/>
    </cofactor>
</comment>
<feature type="binding site" evidence="9">
    <location>
        <position position="195"/>
    </location>
    <ligand>
        <name>NADPH</name>
        <dbReference type="ChEBI" id="CHEBI:57783"/>
    </ligand>
</feature>
<dbReference type="GO" id="GO:0030145">
    <property type="term" value="F:manganese ion binding"/>
    <property type="evidence" value="ECO:0007669"/>
    <property type="project" value="TreeGrafter"/>
</dbReference>
<dbReference type="SUPFAM" id="SSF55347">
    <property type="entry name" value="Glyceraldehyde-3-phosphate dehydrogenase-like, C-terminal domain"/>
    <property type="match status" value="1"/>
</dbReference>
<gene>
    <name evidence="9 13" type="primary">dxr</name>
    <name evidence="13" type="ordered locus">SRU_1849</name>
</gene>
<feature type="binding site" evidence="9">
    <location>
        <position position="219"/>
    </location>
    <ligand>
        <name>Mn(2+)</name>
        <dbReference type="ChEBI" id="CHEBI:29035"/>
    </ligand>
</feature>
<feature type="binding site" evidence="9">
    <location>
        <position position="290"/>
    </location>
    <ligand>
        <name>1-deoxy-D-xylulose 5-phosphate</name>
        <dbReference type="ChEBI" id="CHEBI:57792"/>
    </ligand>
</feature>
<keyword evidence="4 9" id="KW-0521">NADP</keyword>
<dbReference type="EC" id="1.1.1.267" evidence="9"/>
<dbReference type="NCBIfam" id="TIGR00243">
    <property type="entry name" value="Dxr"/>
    <property type="match status" value="1"/>
</dbReference>
<dbReference type="eggNOG" id="COG0743">
    <property type="taxonomic scope" value="Bacteria"/>
</dbReference>
<dbReference type="InterPro" id="IPR026877">
    <property type="entry name" value="DXPR_C"/>
</dbReference>
<feature type="domain" description="1-deoxy-D-xylulose 5-phosphate reductoisomerase N-terminal" evidence="10">
    <location>
        <begin position="73"/>
        <end position="201"/>
    </location>
</feature>
<evidence type="ECO:0000256" key="9">
    <source>
        <dbReference type="HAMAP-Rule" id="MF_00183"/>
    </source>
</evidence>
<dbReference type="SUPFAM" id="SSF69055">
    <property type="entry name" value="1-deoxy-D-xylulose-5-phosphate reductoisomerase, C-terminal domain"/>
    <property type="match status" value="1"/>
</dbReference>
<dbReference type="NCBIfam" id="NF009114">
    <property type="entry name" value="PRK12464.1"/>
    <property type="match status" value="1"/>
</dbReference>
<comment type="catalytic activity">
    <reaction evidence="8">
        <text>2-C-methyl-D-erythritol 4-phosphate + NADP(+) = 1-deoxy-D-xylulose 5-phosphate + NADPH + H(+)</text>
        <dbReference type="Rhea" id="RHEA:13717"/>
        <dbReference type="ChEBI" id="CHEBI:15378"/>
        <dbReference type="ChEBI" id="CHEBI:57783"/>
        <dbReference type="ChEBI" id="CHEBI:57792"/>
        <dbReference type="ChEBI" id="CHEBI:58262"/>
        <dbReference type="ChEBI" id="CHEBI:58349"/>
        <dbReference type="EC" id="1.1.1.267"/>
    </reaction>
    <physiologicalReaction direction="right-to-left" evidence="8">
        <dbReference type="Rhea" id="RHEA:13719"/>
    </physiologicalReaction>
</comment>
<feature type="binding site" evidence="9">
    <location>
        <position position="281"/>
    </location>
    <ligand>
        <name>1-deoxy-D-xylulose 5-phosphate</name>
        <dbReference type="ChEBI" id="CHEBI:57792"/>
    </ligand>
</feature>
<name>Q2S1H0_SALRD</name>
<dbReference type="Pfam" id="PF08436">
    <property type="entry name" value="DXP_redisom_C"/>
    <property type="match status" value="1"/>
</dbReference>
<dbReference type="KEGG" id="sru:SRU_1849"/>
<feature type="binding site" evidence="9">
    <location>
        <position position="193"/>
    </location>
    <ligand>
        <name>NADPH</name>
        <dbReference type="ChEBI" id="CHEBI:57783"/>
    </ligand>
</feature>
<feature type="binding site" evidence="9">
    <location>
        <position position="79"/>
    </location>
    <ligand>
        <name>NADPH</name>
        <dbReference type="ChEBI" id="CHEBI:57783"/>
    </ligand>
</feature>
<dbReference type="GO" id="GO:0030604">
    <property type="term" value="F:1-deoxy-D-xylulose-5-phosphate reductoisomerase activity"/>
    <property type="evidence" value="ECO:0007669"/>
    <property type="project" value="UniProtKB-UniRule"/>
</dbReference>
<dbReference type="Pfam" id="PF13288">
    <property type="entry name" value="DXPR_C"/>
    <property type="match status" value="1"/>
</dbReference>
<dbReference type="InterPro" id="IPR013512">
    <property type="entry name" value="DXP_reductoisomerase_N"/>
</dbReference>
<evidence type="ECO:0000259" key="11">
    <source>
        <dbReference type="Pfam" id="PF08436"/>
    </source>
</evidence>
<feature type="binding site" evidence="9">
    <location>
        <position position="82"/>
    </location>
    <ligand>
        <name>NADPH</name>
        <dbReference type="ChEBI" id="CHEBI:57783"/>
    </ligand>
</feature>
<comment type="function">
    <text evidence="9">Catalyzes the NADPH-dependent rearrangement and reduction of 1-deoxy-D-xylulose-5-phosphate (DXP) to 2-C-methyl-D-erythritol 4-phosphate (MEP).</text>
</comment>
<feature type="binding site" evidence="9">
    <location>
        <position position="221"/>
    </location>
    <ligand>
        <name>1-deoxy-D-xylulose 5-phosphate</name>
        <dbReference type="ChEBI" id="CHEBI:57792"/>
    </ligand>
</feature>
<keyword evidence="9" id="KW-0460">Magnesium</keyword>
<evidence type="ECO:0000256" key="6">
    <source>
        <dbReference type="ARBA" id="ARBA00023211"/>
    </source>
</evidence>
<evidence type="ECO:0000256" key="2">
    <source>
        <dbReference type="ARBA" id="ARBA00006825"/>
    </source>
</evidence>
<evidence type="ECO:0000256" key="5">
    <source>
        <dbReference type="ARBA" id="ARBA00023002"/>
    </source>
</evidence>
<dbReference type="HOGENOM" id="CLU_035714_4_0_10"/>
<comment type="similarity">
    <text evidence="2 9">Belongs to the DXR family.</text>
</comment>
<feature type="binding site" evidence="9">
    <location>
        <position position="194"/>
    </location>
    <ligand>
        <name>1-deoxy-D-xylulose 5-phosphate</name>
        <dbReference type="ChEBI" id="CHEBI:57792"/>
    </ligand>
</feature>
<dbReference type="GO" id="GO:0070402">
    <property type="term" value="F:NADPH binding"/>
    <property type="evidence" value="ECO:0007669"/>
    <property type="project" value="InterPro"/>
</dbReference>
<dbReference type="Pfam" id="PF02670">
    <property type="entry name" value="DXP_reductoisom"/>
    <property type="match status" value="1"/>
</dbReference>
<dbReference type="GO" id="GO:0051484">
    <property type="term" value="P:isopentenyl diphosphate biosynthetic process, methylerythritol 4-phosphate pathway involved in terpenoid biosynthetic process"/>
    <property type="evidence" value="ECO:0007669"/>
    <property type="project" value="UniProtKB-ARBA"/>
</dbReference>
<evidence type="ECO:0000259" key="12">
    <source>
        <dbReference type="Pfam" id="PF13288"/>
    </source>
</evidence>
<feature type="binding site" evidence="9">
    <location>
        <position position="220"/>
    </location>
    <ligand>
        <name>1-deoxy-D-xylulose 5-phosphate</name>
        <dbReference type="ChEBI" id="CHEBI:57792"/>
    </ligand>
</feature>
<evidence type="ECO:0000313" key="14">
    <source>
        <dbReference type="Proteomes" id="UP000008674"/>
    </source>
</evidence>
<comment type="caution">
    <text evidence="9">Lacks conserved residue(s) required for the propagation of feature annotation.</text>
</comment>
<feature type="domain" description="1-deoxy-D-xylulose 5-phosphate reductoisomerase C-terminal" evidence="11">
    <location>
        <begin position="215"/>
        <end position="298"/>
    </location>
</feature>
<dbReference type="UniPathway" id="UPA00056">
    <property type="reaction ID" value="UER00092"/>
</dbReference>
<keyword evidence="7 9" id="KW-0414">Isoprene biosynthesis</keyword>
<dbReference type="EMBL" id="CP000159">
    <property type="protein sequence ID" value="ABC45443.1"/>
    <property type="molecule type" value="Genomic_DNA"/>
</dbReference>
<feature type="binding site" evidence="9">
    <location>
        <position position="107"/>
    </location>
    <ligand>
        <name>NADPH</name>
        <dbReference type="ChEBI" id="CHEBI:57783"/>
    </ligand>
</feature>
<dbReference type="FunFam" id="3.40.50.720:FF:000045">
    <property type="entry name" value="1-deoxy-D-xylulose 5-phosphate reductoisomerase"/>
    <property type="match status" value="1"/>
</dbReference>
<dbReference type="Gene3D" id="1.10.1740.10">
    <property type="match status" value="1"/>
</dbReference>
<feature type="domain" description="DXP reductoisomerase C-terminal" evidence="12">
    <location>
        <begin position="330"/>
        <end position="446"/>
    </location>
</feature>
<sequence>MRGNPVRPADGGVPLVDSGTLRRARDGRFRARADLATRRPATRQVRLFARLVWHNLMDAVSQNGTSASEPRRLALLGATGSIGTQTLEVVRLFPDRFDVRVLTCRQNVERLAAQVQEFRPECVAVGSAESAEAFKKTLPADAPDVRVLVGTEGLCEAATRSDVDVVLGAVVGFAGLRPILRAVRAGKQVALANKETLVVGGALVTQAVADGGGQLLPVDSEHSAIFQCLAGESERAVEELVLTASGGPFWDRPADTFGDITVEEALDHPNWSMGAKITVDSATMMNKGLEVIEAKWLFDVPVDRIQVLVHPQSIVHSMVSFADGAVKAQLGVPDMKVPIQYALSYPSRWPASHERLDWDELSRLDFERPDLEKFPCLRLAYDALEAGGTAPALLNAANEAAVGRFLEGQLGFLDIPRAVERVLEQLPVQASPTLDDLVAADTEARRRVEELPLPTSN</sequence>
<reference evidence="13 14" key="1">
    <citation type="journal article" date="2005" name="Proc. Natl. Acad. Sci. U.S.A.">
        <title>The genome of Salinibacter ruber: convergence and gene exchange among hyperhalophilic bacteria and archaea.</title>
        <authorList>
            <person name="Mongodin E.F."/>
            <person name="Nelson K.E."/>
            <person name="Daugherty S."/>
            <person name="Deboy R.T."/>
            <person name="Wister J."/>
            <person name="Khouri H."/>
            <person name="Weidman J."/>
            <person name="Walsh D.A."/>
            <person name="Papke R.T."/>
            <person name="Sanchez Perez G."/>
            <person name="Sharma A.K."/>
            <person name="Nesbo C.L."/>
            <person name="MacLeod D."/>
            <person name="Bapteste E."/>
            <person name="Doolittle W.F."/>
            <person name="Charlebois R.L."/>
            <person name="Legault B."/>
            <person name="Rodriguez-Valera F."/>
        </authorList>
    </citation>
    <scope>NUCLEOTIDE SEQUENCE [LARGE SCALE GENOMIC DNA]</scope>
    <source>
        <strain evidence="14">DSM 13855 / CECT 5946 / M31</strain>
    </source>
</reference>
<keyword evidence="14" id="KW-1185">Reference proteome</keyword>
<dbReference type="InterPro" id="IPR036169">
    <property type="entry name" value="DXPR_C_sf"/>
</dbReference>
<feature type="binding site" evidence="9">
    <location>
        <position position="286"/>
    </location>
    <ligand>
        <name>1-deoxy-D-xylulose 5-phosphate</name>
        <dbReference type="ChEBI" id="CHEBI:57792"/>
    </ligand>
</feature>
<dbReference type="PIRSF" id="PIRSF006205">
    <property type="entry name" value="Dxp_reductismrs"/>
    <property type="match status" value="1"/>
</dbReference>
<dbReference type="PANTHER" id="PTHR30525:SF0">
    <property type="entry name" value="1-DEOXY-D-XYLULOSE 5-PHOSPHATE REDUCTOISOMERASE, CHLOROPLASTIC"/>
    <property type="match status" value="1"/>
</dbReference>
<dbReference type="Proteomes" id="UP000008674">
    <property type="component" value="Chromosome"/>
</dbReference>
<feature type="binding site" evidence="9">
    <location>
        <position position="287"/>
    </location>
    <ligand>
        <name>1-deoxy-D-xylulose 5-phosphate</name>
        <dbReference type="ChEBI" id="CHEBI:57792"/>
    </ligand>
</feature>
<keyword evidence="5 9" id="KW-0560">Oxidoreductase</keyword>
<dbReference type="EnsemblBacteria" id="ABC45443">
    <property type="protein sequence ID" value="ABC45443"/>
    <property type="gene ID" value="SRU_1849"/>
</dbReference>
<organism evidence="13 14">
    <name type="scientific">Salinibacter ruber (strain DSM 13855 / M31)</name>
    <dbReference type="NCBI Taxonomy" id="309807"/>
    <lineage>
        <taxon>Bacteria</taxon>
        <taxon>Pseudomonadati</taxon>
        <taxon>Rhodothermota</taxon>
        <taxon>Rhodothermia</taxon>
        <taxon>Rhodothermales</taxon>
        <taxon>Salinibacteraceae</taxon>
        <taxon>Salinibacter</taxon>
    </lineage>
</organism>
<keyword evidence="6 9" id="KW-0464">Manganese</keyword>